<evidence type="ECO:0000313" key="2">
    <source>
        <dbReference type="Proteomes" id="UP000182508"/>
    </source>
</evidence>
<keyword evidence="2" id="KW-1185">Reference proteome</keyword>
<dbReference type="AlphaFoldDB" id="A0A1G6DI00"/>
<gene>
    <name evidence="1" type="ORF">SAMN02910293_02215</name>
</gene>
<organism evidence="1 2">
    <name type="scientific">Streptococcus henryi</name>
    <dbReference type="NCBI Taxonomy" id="439219"/>
    <lineage>
        <taxon>Bacteria</taxon>
        <taxon>Bacillati</taxon>
        <taxon>Bacillota</taxon>
        <taxon>Bacilli</taxon>
        <taxon>Lactobacillales</taxon>
        <taxon>Streptococcaceae</taxon>
        <taxon>Streptococcus</taxon>
    </lineage>
</organism>
<dbReference type="STRING" id="439219.SAMN02910293_02215"/>
<evidence type="ECO:0008006" key="3">
    <source>
        <dbReference type="Google" id="ProtNLM"/>
    </source>
</evidence>
<protein>
    <recommendedName>
        <fullName evidence="3">Cytoplasmic protein</fullName>
    </recommendedName>
</protein>
<proteinExistence type="predicted"/>
<sequence>MIKETLKMNPDFIGTALYEKLGNAPRTVFGKQGQFQRHEVVNEKHLQFYVITPATAQVFEEDAEVELVNPIFYPDAINGRDMAPALNVYADKLIVKK</sequence>
<dbReference type="EMBL" id="FMXP01000040">
    <property type="protein sequence ID" value="SDB44817.1"/>
    <property type="molecule type" value="Genomic_DNA"/>
</dbReference>
<dbReference type="RefSeq" id="WP_018164041.1">
    <property type="nucleotide sequence ID" value="NZ_FMXP01000040.1"/>
</dbReference>
<evidence type="ECO:0000313" key="1">
    <source>
        <dbReference type="EMBL" id="SDB44817.1"/>
    </source>
</evidence>
<accession>A0A1G6DI00</accession>
<reference evidence="1 2" key="1">
    <citation type="submission" date="2016-10" db="EMBL/GenBank/DDBJ databases">
        <authorList>
            <person name="de Groot N.N."/>
        </authorList>
    </citation>
    <scope>NUCLEOTIDE SEQUENCE [LARGE SCALE GENOMIC DNA]</scope>
    <source>
        <strain evidence="1 2">A-4</strain>
    </source>
</reference>
<dbReference type="Proteomes" id="UP000182508">
    <property type="component" value="Unassembled WGS sequence"/>
</dbReference>
<name>A0A1G6DI00_9STRE</name>